<organism evidence="3 4">
    <name type="scientific">Phaeodactylum tricornutum (strain CCAP 1055/1)</name>
    <dbReference type="NCBI Taxonomy" id="556484"/>
    <lineage>
        <taxon>Eukaryota</taxon>
        <taxon>Sar</taxon>
        <taxon>Stramenopiles</taxon>
        <taxon>Ochrophyta</taxon>
        <taxon>Bacillariophyta</taxon>
        <taxon>Bacillariophyceae</taxon>
        <taxon>Bacillariophycidae</taxon>
        <taxon>Naviculales</taxon>
        <taxon>Phaeodactylaceae</taxon>
        <taxon>Phaeodactylum</taxon>
    </lineage>
</organism>
<dbReference type="OrthoDB" id="267397at2759"/>
<evidence type="ECO:0000313" key="3">
    <source>
        <dbReference type="EMBL" id="EEC46154.1"/>
    </source>
</evidence>
<dbReference type="FunCoup" id="B7G5I5">
    <property type="interactions" value="224"/>
</dbReference>
<dbReference type="InterPro" id="IPR015496">
    <property type="entry name" value="Ubiquilin"/>
</dbReference>
<dbReference type="InterPro" id="IPR000626">
    <property type="entry name" value="Ubiquitin-like_dom"/>
</dbReference>
<sequence>MRTVFTLFLSATLLGRWLAAASAPVPNVQVTLRGKKYDVTDVRTVQDLQDRIEEVSGILAPQQGRVLFDGKRLESTDVLADVGVADGAQLNIVPSSKAAGKVKKTATTTESKTDSAAMMEDYLRQAGLDGDKLDELMKGMSGSDGKVPSMEESLGMMNEMMNSPIFQEYMSDPAKLEESRQMILNNPMLKSMMAGMPGMEDILNDPEAWREAMQAAASLYKNMDKNQLTQAMMGMGGMGGGMPDFGGNMFDGTLDNSAAAAALDELDEDD</sequence>
<dbReference type="KEGG" id="pti:PHATRDRAFT_47962"/>
<dbReference type="InParanoid" id="B7G5I5"/>
<reference evidence="3 4" key="1">
    <citation type="journal article" date="2008" name="Nature">
        <title>The Phaeodactylum genome reveals the evolutionary history of diatom genomes.</title>
        <authorList>
            <person name="Bowler C."/>
            <person name="Allen A.E."/>
            <person name="Badger J.H."/>
            <person name="Grimwood J."/>
            <person name="Jabbari K."/>
            <person name="Kuo A."/>
            <person name="Maheswari U."/>
            <person name="Martens C."/>
            <person name="Maumus F."/>
            <person name="Otillar R.P."/>
            <person name="Rayko E."/>
            <person name="Salamov A."/>
            <person name="Vandepoele K."/>
            <person name="Beszteri B."/>
            <person name="Gruber A."/>
            <person name="Heijde M."/>
            <person name="Katinka M."/>
            <person name="Mock T."/>
            <person name="Valentin K."/>
            <person name="Verret F."/>
            <person name="Berges J.A."/>
            <person name="Brownlee C."/>
            <person name="Cadoret J.P."/>
            <person name="Chiovitti A."/>
            <person name="Choi C.J."/>
            <person name="Coesel S."/>
            <person name="De Martino A."/>
            <person name="Detter J.C."/>
            <person name="Durkin C."/>
            <person name="Falciatore A."/>
            <person name="Fournet J."/>
            <person name="Haruta M."/>
            <person name="Huysman M.J."/>
            <person name="Jenkins B.D."/>
            <person name="Jiroutova K."/>
            <person name="Jorgensen R.E."/>
            <person name="Joubert Y."/>
            <person name="Kaplan A."/>
            <person name="Kroger N."/>
            <person name="Kroth P.G."/>
            <person name="La Roche J."/>
            <person name="Lindquist E."/>
            <person name="Lommer M."/>
            <person name="Martin-Jezequel V."/>
            <person name="Lopez P.J."/>
            <person name="Lucas S."/>
            <person name="Mangogna M."/>
            <person name="McGinnis K."/>
            <person name="Medlin L.K."/>
            <person name="Montsant A."/>
            <person name="Oudot-Le Secq M.P."/>
            <person name="Napoli C."/>
            <person name="Obornik M."/>
            <person name="Parker M.S."/>
            <person name="Petit J.L."/>
            <person name="Porcel B.M."/>
            <person name="Poulsen N."/>
            <person name="Robison M."/>
            <person name="Rychlewski L."/>
            <person name="Rynearson T.A."/>
            <person name="Schmutz J."/>
            <person name="Shapiro H."/>
            <person name="Siaut M."/>
            <person name="Stanley M."/>
            <person name="Sussman M.R."/>
            <person name="Taylor A.R."/>
            <person name="Vardi A."/>
            <person name="von Dassow P."/>
            <person name="Vyverman W."/>
            <person name="Willis A."/>
            <person name="Wyrwicz L.S."/>
            <person name="Rokhsar D.S."/>
            <person name="Weissenbach J."/>
            <person name="Armbrust E.V."/>
            <person name="Green B.R."/>
            <person name="Van de Peer Y."/>
            <person name="Grigoriev I.V."/>
        </authorList>
    </citation>
    <scope>NUCLEOTIDE SEQUENCE [LARGE SCALE GENOMIC DNA]</scope>
    <source>
        <strain evidence="3 4">CCAP 1055/1</strain>
    </source>
</reference>
<evidence type="ECO:0000256" key="1">
    <source>
        <dbReference type="SAM" id="SignalP"/>
    </source>
</evidence>
<feature type="domain" description="Ubiquitin-like" evidence="2">
    <location>
        <begin position="28"/>
        <end position="99"/>
    </location>
</feature>
<keyword evidence="4" id="KW-1185">Reference proteome</keyword>
<feature type="chain" id="PRO_5002855797" description="Ubiquitin-like domain-containing protein" evidence="1">
    <location>
        <begin position="20"/>
        <end position="270"/>
    </location>
</feature>
<dbReference type="STRING" id="556484.B7G5I5"/>
<gene>
    <name evidence="3" type="ORF">PHATRDRAFT_47962</name>
</gene>
<dbReference type="eggNOG" id="ENOG502T0AX">
    <property type="taxonomic scope" value="Eukaryota"/>
</dbReference>
<dbReference type="SUPFAM" id="SSF54236">
    <property type="entry name" value="Ubiquitin-like"/>
    <property type="match status" value="1"/>
</dbReference>
<dbReference type="Gene3D" id="3.10.20.90">
    <property type="entry name" value="Phosphatidylinositol 3-kinase Catalytic Subunit, Chain A, domain 1"/>
    <property type="match status" value="1"/>
</dbReference>
<dbReference type="RefSeq" id="XP_002182253.1">
    <property type="nucleotide sequence ID" value="XM_002182217.1"/>
</dbReference>
<evidence type="ECO:0000313" key="4">
    <source>
        <dbReference type="Proteomes" id="UP000000759"/>
    </source>
</evidence>
<dbReference type="Pfam" id="PF00240">
    <property type="entry name" value="ubiquitin"/>
    <property type="match status" value="1"/>
</dbReference>
<dbReference type="GO" id="GO:0005829">
    <property type="term" value="C:cytosol"/>
    <property type="evidence" value="ECO:0007669"/>
    <property type="project" value="TreeGrafter"/>
</dbReference>
<dbReference type="EMBL" id="CM000617">
    <property type="protein sequence ID" value="EEC46154.1"/>
    <property type="molecule type" value="Genomic_DNA"/>
</dbReference>
<feature type="signal peptide" evidence="1">
    <location>
        <begin position="1"/>
        <end position="19"/>
    </location>
</feature>
<dbReference type="Proteomes" id="UP000000759">
    <property type="component" value="Chromosome 15"/>
</dbReference>
<dbReference type="GO" id="GO:0031593">
    <property type="term" value="F:polyubiquitin modification-dependent protein binding"/>
    <property type="evidence" value="ECO:0007669"/>
    <property type="project" value="TreeGrafter"/>
</dbReference>
<dbReference type="Pfam" id="PF23195">
    <property type="entry name" value="UBQLN1"/>
    <property type="match status" value="1"/>
</dbReference>
<keyword evidence="1" id="KW-0732">Signal</keyword>
<dbReference type="GO" id="GO:0006511">
    <property type="term" value="P:ubiquitin-dependent protein catabolic process"/>
    <property type="evidence" value="ECO:0007669"/>
    <property type="project" value="TreeGrafter"/>
</dbReference>
<reference evidence="4" key="2">
    <citation type="submission" date="2008-08" db="EMBL/GenBank/DDBJ databases">
        <authorList>
            <consortium name="Diatom Consortium"/>
            <person name="Grigoriev I."/>
            <person name="Grimwood J."/>
            <person name="Kuo A."/>
            <person name="Otillar R.P."/>
            <person name="Salamov A."/>
            <person name="Detter J.C."/>
            <person name="Lindquist E."/>
            <person name="Shapiro H."/>
            <person name="Lucas S."/>
            <person name="Glavina del Rio T."/>
            <person name="Pitluck S."/>
            <person name="Rokhsar D."/>
            <person name="Bowler C."/>
        </authorList>
    </citation>
    <scope>GENOME REANNOTATION</scope>
    <source>
        <strain evidence="4">CCAP 1055/1</strain>
    </source>
</reference>
<dbReference type="PROSITE" id="PS50053">
    <property type="entry name" value="UBIQUITIN_2"/>
    <property type="match status" value="1"/>
</dbReference>
<evidence type="ECO:0000259" key="2">
    <source>
        <dbReference type="PROSITE" id="PS50053"/>
    </source>
</evidence>
<proteinExistence type="predicted"/>
<dbReference type="AlphaFoldDB" id="B7G5I5"/>
<dbReference type="GeneID" id="7203145"/>
<protein>
    <recommendedName>
        <fullName evidence="2">Ubiquitin-like domain-containing protein</fullName>
    </recommendedName>
</protein>
<dbReference type="PaxDb" id="2850-Phatr47962"/>
<name>B7G5I5_PHATC</name>
<dbReference type="HOGENOM" id="CLU_1117004_0_0_1"/>
<accession>B7G5I5</accession>
<dbReference type="CDD" id="cd17039">
    <property type="entry name" value="Ubl_ubiquitin_like"/>
    <property type="match status" value="1"/>
</dbReference>
<dbReference type="PANTHER" id="PTHR10677:SF3">
    <property type="entry name" value="FI07626P-RELATED"/>
    <property type="match status" value="1"/>
</dbReference>
<dbReference type="PANTHER" id="PTHR10677">
    <property type="entry name" value="UBIQUILIN"/>
    <property type="match status" value="1"/>
</dbReference>
<dbReference type="InterPro" id="IPR029071">
    <property type="entry name" value="Ubiquitin-like_domsf"/>
</dbReference>